<comment type="function">
    <text evidence="9">Transfers the 4'-phosphopantetheine moiety from coenzyme A to the 'Ser-36' of acyl-carrier-protein.</text>
</comment>
<dbReference type="InterPro" id="IPR002582">
    <property type="entry name" value="ACPS"/>
</dbReference>
<sequence length="126" mass="13720">MAIVGIGTDIVEISRVEKSFKRFGKRFAERILSNDELTSKKFKVQPAHFLAKRFAAKEAIMKALGTGLAKGVRFDDFTVLNDENGKPVVDVGGKAHDLMAELGVVSLHISISDEENQAIAFAIAES</sequence>
<dbReference type="OrthoDB" id="517356at2"/>
<keyword evidence="13" id="KW-1185">Reference proteome</keyword>
<dbReference type="GO" id="GO:0006633">
    <property type="term" value="P:fatty acid biosynthetic process"/>
    <property type="evidence" value="ECO:0007669"/>
    <property type="project" value="UniProtKB-UniRule"/>
</dbReference>
<evidence type="ECO:0000256" key="8">
    <source>
        <dbReference type="ARBA" id="ARBA00050875"/>
    </source>
</evidence>
<comment type="subcellular location">
    <subcellularLocation>
        <location evidence="10">Cytoplasm</location>
    </subcellularLocation>
</comment>
<dbReference type="GO" id="GO:0000287">
    <property type="term" value="F:magnesium ion binding"/>
    <property type="evidence" value="ECO:0007669"/>
    <property type="project" value="UniProtKB-UniRule"/>
</dbReference>
<dbReference type="InterPro" id="IPR037143">
    <property type="entry name" value="4-PPantetheinyl_Trfase_dom_sf"/>
</dbReference>
<keyword evidence="1 10" id="KW-0444">Lipid biosynthesis</keyword>
<feature type="binding site" evidence="10">
    <location>
        <position position="58"/>
    </location>
    <ligand>
        <name>Mg(2+)</name>
        <dbReference type="ChEBI" id="CHEBI:18420"/>
    </ligand>
</feature>
<comment type="similarity">
    <text evidence="10">Belongs to the P-Pant transferase superfamily. AcpS family.</text>
</comment>
<evidence type="ECO:0000313" key="12">
    <source>
        <dbReference type="EMBL" id="PWK54478.1"/>
    </source>
</evidence>
<comment type="cofactor">
    <cofactor evidence="10">
        <name>Mg(2+)</name>
        <dbReference type="ChEBI" id="CHEBI:18420"/>
    </cofactor>
</comment>
<keyword evidence="10" id="KW-0963">Cytoplasm</keyword>
<evidence type="ECO:0000313" key="13">
    <source>
        <dbReference type="Proteomes" id="UP000245790"/>
    </source>
</evidence>
<proteinExistence type="inferred from homology"/>
<dbReference type="Proteomes" id="UP000245790">
    <property type="component" value="Unassembled WGS sequence"/>
</dbReference>
<keyword evidence="3 10" id="KW-0479">Metal-binding</keyword>
<feature type="domain" description="4'-phosphopantetheinyl transferase" evidence="11">
    <location>
        <begin position="5"/>
        <end position="120"/>
    </location>
</feature>
<gene>
    <name evidence="10" type="primary">acpS</name>
    <name evidence="12" type="ORF">C8D97_101326</name>
</gene>
<dbReference type="Gene3D" id="3.90.470.20">
    <property type="entry name" value="4'-phosphopantetheinyl transferase domain"/>
    <property type="match status" value="1"/>
</dbReference>
<dbReference type="NCBIfam" id="TIGR00516">
    <property type="entry name" value="acpS"/>
    <property type="match status" value="1"/>
</dbReference>
<evidence type="ECO:0000256" key="5">
    <source>
        <dbReference type="ARBA" id="ARBA00022842"/>
    </source>
</evidence>
<evidence type="ECO:0000256" key="10">
    <source>
        <dbReference type="HAMAP-Rule" id="MF_00101"/>
    </source>
</evidence>
<dbReference type="Pfam" id="PF01648">
    <property type="entry name" value="ACPS"/>
    <property type="match status" value="1"/>
</dbReference>
<keyword evidence="4 10" id="KW-0276">Fatty acid metabolism</keyword>
<name>A0A316G0Z9_9GAMM</name>
<keyword evidence="5 10" id="KW-0460">Magnesium</keyword>
<dbReference type="InterPro" id="IPR004568">
    <property type="entry name" value="Ppantetheine-prot_Trfase_dom"/>
</dbReference>
<dbReference type="FunFam" id="3.90.470.20:FF:000001">
    <property type="entry name" value="Holo-[acyl-carrier-protein] synthase"/>
    <property type="match status" value="1"/>
</dbReference>
<evidence type="ECO:0000256" key="9">
    <source>
        <dbReference type="ARBA" id="ARBA00054726"/>
    </source>
</evidence>
<dbReference type="GO" id="GO:0005737">
    <property type="term" value="C:cytoplasm"/>
    <property type="evidence" value="ECO:0007669"/>
    <property type="project" value="UniProtKB-SubCell"/>
</dbReference>
<protein>
    <recommendedName>
        <fullName evidence="10">Holo-[acyl-carrier-protein] synthase</fullName>
        <shortName evidence="10">Holo-ACP synthase</shortName>
        <ecNumber evidence="10">2.7.8.7</ecNumber>
    </recommendedName>
    <alternativeName>
        <fullName evidence="10">4'-phosphopantetheinyl transferase AcpS</fullName>
    </alternativeName>
</protein>
<evidence type="ECO:0000256" key="7">
    <source>
        <dbReference type="ARBA" id="ARBA00023160"/>
    </source>
</evidence>
<evidence type="ECO:0000256" key="6">
    <source>
        <dbReference type="ARBA" id="ARBA00023098"/>
    </source>
</evidence>
<dbReference type="EMBL" id="QGGU01000001">
    <property type="protein sequence ID" value="PWK54478.1"/>
    <property type="molecule type" value="Genomic_DNA"/>
</dbReference>
<dbReference type="GO" id="GO:0008897">
    <property type="term" value="F:holo-[acyl-carrier-protein] synthase activity"/>
    <property type="evidence" value="ECO:0007669"/>
    <property type="project" value="UniProtKB-UniRule"/>
</dbReference>
<dbReference type="HAMAP" id="MF_00101">
    <property type="entry name" value="AcpS"/>
    <property type="match status" value="1"/>
</dbReference>
<accession>A0A316G0Z9</accession>
<evidence type="ECO:0000256" key="3">
    <source>
        <dbReference type="ARBA" id="ARBA00022723"/>
    </source>
</evidence>
<keyword evidence="7 10" id="KW-0275">Fatty acid biosynthesis</keyword>
<keyword evidence="2 10" id="KW-0808">Transferase</keyword>
<evidence type="ECO:0000256" key="4">
    <source>
        <dbReference type="ARBA" id="ARBA00022832"/>
    </source>
</evidence>
<organism evidence="12 13">
    <name type="scientific">Pleionea mediterranea</name>
    <dbReference type="NCBI Taxonomy" id="523701"/>
    <lineage>
        <taxon>Bacteria</taxon>
        <taxon>Pseudomonadati</taxon>
        <taxon>Pseudomonadota</taxon>
        <taxon>Gammaproteobacteria</taxon>
        <taxon>Oceanospirillales</taxon>
        <taxon>Pleioneaceae</taxon>
        <taxon>Pleionea</taxon>
    </lineage>
</organism>
<reference evidence="12 13" key="1">
    <citation type="submission" date="2018-05" db="EMBL/GenBank/DDBJ databases">
        <title>Genomic Encyclopedia of Type Strains, Phase IV (KMG-IV): sequencing the most valuable type-strain genomes for metagenomic binning, comparative biology and taxonomic classification.</title>
        <authorList>
            <person name="Goeker M."/>
        </authorList>
    </citation>
    <scope>NUCLEOTIDE SEQUENCE [LARGE SCALE GENOMIC DNA]</scope>
    <source>
        <strain evidence="12 13">DSM 25350</strain>
    </source>
</reference>
<evidence type="ECO:0000259" key="11">
    <source>
        <dbReference type="Pfam" id="PF01648"/>
    </source>
</evidence>
<comment type="catalytic activity">
    <reaction evidence="8 10">
        <text>apo-[ACP] + CoA = holo-[ACP] + adenosine 3',5'-bisphosphate + H(+)</text>
        <dbReference type="Rhea" id="RHEA:12068"/>
        <dbReference type="Rhea" id="RHEA-COMP:9685"/>
        <dbReference type="Rhea" id="RHEA-COMP:9690"/>
        <dbReference type="ChEBI" id="CHEBI:15378"/>
        <dbReference type="ChEBI" id="CHEBI:29999"/>
        <dbReference type="ChEBI" id="CHEBI:57287"/>
        <dbReference type="ChEBI" id="CHEBI:58343"/>
        <dbReference type="ChEBI" id="CHEBI:64479"/>
        <dbReference type="EC" id="2.7.8.7"/>
    </reaction>
</comment>
<dbReference type="AlphaFoldDB" id="A0A316G0Z9"/>
<dbReference type="InterPro" id="IPR008278">
    <property type="entry name" value="4-PPantetheinyl_Trfase_dom"/>
</dbReference>
<evidence type="ECO:0000256" key="1">
    <source>
        <dbReference type="ARBA" id="ARBA00022516"/>
    </source>
</evidence>
<dbReference type="EC" id="2.7.8.7" evidence="10"/>
<feature type="binding site" evidence="10">
    <location>
        <position position="9"/>
    </location>
    <ligand>
        <name>Mg(2+)</name>
        <dbReference type="ChEBI" id="CHEBI:18420"/>
    </ligand>
</feature>
<dbReference type="NCBIfam" id="TIGR00556">
    <property type="entry name" value="pantethn_trn"/>
    <property type="match status" value="1"/>
</dbReference>
<comment type="caution">
    <text evidence="12">The sequence shown here is derived from an EMBL/GenBank/DDBJ whole genome shotgun (WGS) entry which is preliminary data.</text>
</comment>
<comment type="function">
    <text evidence="10">Transfers the 4'-phosphopantetheine moiety from coenzyme A to a Ser of acyl-carrier-protein.</text>
</comment>
<evidence type="ECO:0000256" key="2">
    <source>
        <dbReference type="ARBA" id="ARBA00022679"/>
    </source>
</evidence>
<keyword evidence="6 10" id="KW-0443">Lipid metabolism</keyword>
<dbReference type="SUPFAM" id="SSF56214">
    <property type="entry name" value="4'-phosphopantetheinyl transferase"/>
    <property type="match status" value="1"/>
</dbReference>
<dbReference type="RefSeq" id="WP_109761592.1">
    <property type="nucleotide sequence ID" value="NZ_QGGU01000001.1"/>
</dbReference>